<dbReference type="PIRSF" id="PIRSF000429">
    <property type="entry name" value="Ac-CoA_Ac_transf"/>
    <property type="match status" value="1"/>
</dbReference>
<evidence type="ECO:0000259" key="6">
    <source>
        <dbReference type="Pfam" id="PF00108"/>
    </source>
</evidence>
<evidence type="ECO:0000259" key="7">
    <source>
        <dbReference type="Pfam" id="PF02803"/>
    </source>
</evidence>
<dbReference type="Gene3D" id="3.40.47.10">
    <property type="match status" value="1"/>
</dbReference>
<dbReference type="InterPro" id="IPR002155">
    <property type="entry name" value="Thiolase"/>
</dbReference>
<keyword evidence="2 5" id="KW-0808">Transferase</keyword>
<dbReference type="FunFam" id="3.40.47.10:FF:000010">
    <property type="entry name" value="Acetyl-CoA acetyltransferase (Thiolase)"/>
    <property type="match status" value="1"/>
</dbReference>
<evidence type="ECO:0000256" key="2">
    <source>
        <dbReference type="ARBA" id="ARBA00022679"/>
    </source>
</evidence>
<dbReference type="Pfam" id="PF02803">
    <property type="entry name" value="Thiolase_C"/>
    <property type="match status" value="1"/>
</dbReference>
<feature type="domain" description="Thiolase C-terminal" evidence="7">
    <location>
        <begin position="268"/>
        <end position="388"/>
    </location>
</feature>
<dbReference type="InterPro" id="IPR020610">
    <property type="entry name" value="Thiolase_AS"/>
</dbReference>
<dbReference type="InterPro" id="IPR020617">
    <property type="entry name" value="Thiolase_C"/>
</dbReference>
<sequence>MAHLYAAVRTPFGKFNGALAGVRPDDLAATAVTGVLDKSPGLDPAAIGDVVWGNANGAGEDNRNVGRMAILLAGLPVSVPATTVNRLCGSSLDAAMIASRTVDTGDADVVLAGGVESMTRAPWVLPKPHRGFPAGDVTAVSTTLGWRLVNPAMPKEWTISLGEANEQLAAKFGISRERQDEFAARSHALADAAWNEGFYDDLTVSVPGAELARDEGIRPGTTVEKLSALRPAFRPDGLITAGNASPLNDGASALVIGSERARDQIGVDPIARIAGRGATALEPQMFGYAPVEAANQALARAGISWSDVGAVELNEAFAVQSLACVDAWKIDPEIVNVKGGAIAIGHPLGASGGRVLGTLAHVLRERGERWGVAAICIGVGQGLAVVLENEEVA</sequence>
<comment type="caution">
    <text evidence="8">The sequence shown here is derived from an EMBL/GenBank/DDBJ whole genome shotgun (WGS) entry which is preliminary data.</text>
</comment>
<dbReference type="NCBIfam" id="TIGR01930">
    <property type="entry name" value="AcCoA-C-Actrans"/>
    <property type="match status" value="1"/>
</dbReference>
<evidence type="ECO:0000313" key="8">
    <source>
        <dbReference type="EMBL" id="RLV57429.1"/>
    </source>
</evidence>
<reference evidence="8 9" key="1">
    <citation type="submission" date="2018-10" db="EMBL/GenBank/DDBJ databases">
        <title>Aeromicrobium sp. 9W16Y-2 whole genome shotgun sequence.</title>
        <authorList>
            <person name="Li F."/>
        </authorList>
    </citation>
    <scope>NUCLEOTIDE SEQUENCE [LARGE SCALE GENOMIC DNA]</scope>
    <source>
        <strain evidence="8 9">9W16Y-2</strain>
    </source>
</reference>
<dbReference type="GO" id="GO:0003988">
    <property type="term" value="F:acetyl-CoA C-acyltransferase activity"/>
    <property type="evidence" value="ECO:0007669"/>
    <property type="project" value="UniProtKB-ARBA"/>
</dbReference>
<name>A0A3L8PRB6_9ACTN</name>
<dbReference type="PROSITE" id="PS00737">
    <property type="entry name" value="THIOLASE_2"/>
    <property type="match status" value="1"/>
</dbReference>
<dbReference type="CDD" id="cd00751">
    <property type="entry name" value="thiolase"/>
    <property type="match status" value="1"/>
</dbReference>
<feature type="active site" description="Acyl-thioester intermediate" evidence="4">
    <location>
        <position position="88"/>
    </location>
</feature>
<dbReference type="InterPro" id="IPR020613">
    <property type="entry name" value="Thiolase_CS"/>
</dbReference>
<keyword evidence="3 5" id="KW-0012">Acyltransferase</keyword>
<dbReference type="SUPFAM" id="SSF53901">
    <property type="entry name" value="Thiolase-like"/>
    <property type="match status" value="2"/>
</dbReference>
<dbReference type="AlphaFoldDB" id="A0A3L8PRB6"/>
<accession>A0A3L8PRB6</accession>
<gene>
    <name evidence="8" type="ORF">D9V41_01990</name>
</gene>
<dbReference type="PANTHER" id="PTHR18919:SF134">
    <property type="entry name" value="BETA-KETOACYL COA THIOLASE FADA3-RELATED"/>
    <property type="match status" value="1"/>
</dbReference>
<dbReference type="InterPro" id="IPR016039">
    <property type="entry name" value="Thiolase-like"/>
</dbReference>
<comment type="similarity">
    <text evidence="1 5">Belongs to the thiolase-like superfamily. Thiolase family.</text>
</comment>
<dbReference type="EMBL" id="RDBF01000001">
    <property type="protein sequence ID" value="RLV57429.1"/>
    <property type="molecule type" value="Genomic_DNA"/>
</dbReference>
<dbReference type="OrthoDB" id="4440515at2"/>
<evidence type="ECO:0000256" key="5">
    <source>
        <dbReference type="RuleBase" id="RU003557"/>
    </source>
</evidence>
<evidence type="ECO:0000313" key="9">
    <source>
        <dbReference type="Proteomes" id="UP000282515"/>
    </source>
</evidence>
<proteinExistence type="inferred from homology"/>
<feature type="active site" description="Proton acceptor" evidence="4">
    <location>
        <position position="376"/>
    </location>
</feature>
<protein>
    <submittedName>
        <fullName evidence="8">Thiolase family protein</fullName>
    </submittedName>
</protein>
<evidence type="ECO:0000256" key="4">
    <source>
        <dbReference type="PIRSR" id="PIRSR000429-1"/>
    </source>
</evidence>
<dbReference type="RefSeq" id="WP_121792837.1">
    <property type="nucleotide sequence ID" value="NZ_RDBF01000001.1"/>
</dbReference>
<dbReference type="PANTHER" id="PTHR18919">
    <property type="entry name" value="ACETYL-COA C-ACYLTRANSFERASE"/>
    <property type="match status" value="1"/>
</dbReference>
<dbReference type="Proteomes" id="UP000282515">
    <property type="component" value="Unassembled WGS sequence"/>
</dbReference>
<keyword evidence="9" id="KW-1185">Reference proteome</keyword>
<organism evidence="8 9">
    <name type="scientific">Aeromicrobium phragmitis</name>
    <dbReference type="NCBI Taxonomy" id="2478914"/>
    <lineage>
        <taxon>Bacteria</taxon>
        <taxon>Bacillati</taxon>
        <taxon>Actinomycetota</taxon>
        <taxon>Actinomycetes</taxon>
        <taxon>Propionibacteriales</taxon>
        <taxon>Nocardioidaceae</taxon>
        <taxon>Aeromicrobium</taxon>
    </lineage>
</organism>
<evidence type="ECO:0000256" key="1">
    <source>
        <dbReference type="ARBA" id="ARBA00010982"/>
    </source>
</evidence>
<dbReference type="PROSITE" id="PS00099">
    <property type="entry name" value="THIOLASE_3"/>
    <property type="match status" value="1"/>
</dbReference>
<feature type="active site" description="Proton acceptor" evidence="4">
    <location>
        <position position="346"/>
    </location>
</feature>
<dbReference type="InterPro" id="IPR020616">
    <property type="entry name" value="Thiolase_N"/>
</dbReference>
<evidence type="ECO:0000256" key="3">
    <source>
        <dbReference type="ARBA" id="ARBA00023315"/>
    </source>
</evidence>
<dbReference type="Pfam" id="PF00108">
    <property type="entry name" value="Thiolase_N"/>
    <property type="match status" value="1"/>
</dbReference>
<feature type="domain" description="Thiolase N-terminal" evidence="6">
    <location>
        <begin position="6"/>
        <end position="259"/>
    </location>
</feature>